<evidence type="ECO:0000313" key="3">
    <source>
        <dbReference type="EMBL" id="OWP01975.1"/>
    </source>
</evidence>
<organism evidence="3 4">
    <name type="scientific">Diplocarpon coronariae</name>
    <dbReference type="NCBI Taxonomy" id="2795749"/>
    <lineage>
        <taxon>Eukaryota</taxon>
        <taxon>Fungi</taxon>
        <taxon>Dikarya</taxon>
        <taxon>Ascomycota</taxon>
        <taxon>Pezizomycotina</taxon>
        <taxon>Leotiomycetes</taxon>
        <taxon>Helotiales</taxon>
        <taxon>Drepanopezizaceae</taxon>
        <taxon>Diplocarpon</taxon>
    </lineage>
</organism>
<evidence type="ECO:0000256" key="1">
    <source>
        <dbReference type="SAM" id="Coils"/>
    </source>
</evidence>
<dbReference type="Proteomes" id="UP000242519">
    <property type="component" value="Unassembled WGS sequence"/>
</dbReference>
<dbReference type="OrthoDB" id="1744869at2759"/>
<dbReference type="EMBL" id="MZNU01000253">
    <property type="protein sequence ID" value="OWP01975.1"/>
    <property type="molecule type" value="Genomic_DNA"/>
</dbReference>
<protein>
    <submittedName>
        <fullName evidence="3">Uncharacterized protein</fullName>
    </submittedName>
</protein>
<proteinExistence type="predicted"/>
<evidence type="ECO:0000256" key="2">
    <source>
        <dbReference type="SAM" id="MobiDB-lite"/>
    </source>
</evidence>
<sequence length="977" mass="108883">MNRTVFRQIDLTTRAAATYRGSFVSRHVSIFRSRPALRYVHSESNDGLRILSEKDEIVEPVVPWWNAFSREEEEKERQKRVEKAKKAKSAKKARNARMTPQDRQNRHAKRKLRKDLKYMEEKLNTLMPKDGMLQRIMNMQLQHMSVMTAAAQNIKWAEEKKKRLKDTAKILEERKKQSGEASTELSRSYHADIETAKQDLAVMVLKARIAQNLPNPEPKKKWKIDIDKATMFSADDPYLEKSQALPGAIELDHQAVSENEQHEKEANSLQHLTKEQREDYAEKEAKLLRFFTKAQKAEYAELMAMRQHNMDNSVMNLYSEGPEFFVSQKLKQSGAPDTSTSGGPPTTHVEYGPTGPSAAIPKNSSPAKPRQRQITINCHSPEMMTREHLFSALGSFVLDQDQWVEWVKYNGPQALVFLFTPSLATMVENDTALVPDLLKKITIQVMSKGAPFETDVVCACVDGLSPPPEMLGHSVRGRTAEGFSFLHGPLLGTVNEIWDQAERGLSASPSMQSSLTFCNQPSGPPEVTLPLANTLFKTGRRSTLLASRWRYDPTKEDFTAIKSPEDRSNMSIQLLNDMKTALPEVYIPAIPLTPARAIKNGLGNIVSKLDFGEEDAGPASRELEITVTEFLNELRAGKSTVDVWALVVPSKSVSGAADGDQKLLLDVSEVRKKWVSPPNAKMEFGYVGYWIGKGATFSRVLSGGGGWGAKQGLLSLDPQTTYAEIPEARFDFSGGSLEEQQASALGNLAQEGAYIQFFVAHNKRPLADMEDLGRAQMMRTSTVFGSVPSTVDDVYPAQSANSPRSTEQPVYHIRRGHFGFVSESGMFVRHSTVKSDIMSMGDAPSAGESVTKIDLPYSYLVRDFSRSGRERRKYKELPGTVLGKDENIFITNLDIDPNPPTLKTLSRTRKMDRALDEIVAERQVTCAQPSQPRAEGNPTDQDTLLTPRREAVATPVESVAVDTELDAANATNILVMA</sequence>
<feature type="compositionally biased region" description="Polar residues" evidence="2">
    <location>
        <begin position="362"/>
        <end position="372"/>
    </location>
</feature>
<dbReference type="STRING" id="503106.A0A218Z3Z7"/>
<reference evidence="3 4" key="1">
    <citation type="submission" date="2017-04" db="EMBL/GenBank/DDBJ databases">
        <title>Draft genome sequence of Marssonina coronaria NL1: causal agent of apple blotch.</title>
        <authorList>
            <person name="Cheng Q."/>
        </authorList>
    </citation>
    <scope>NUCLEOTIDE SEQUENCE [LARGE SCALE GENOMIC DNA]</scope>
    <source>
        <strain evidence="3 4">NL1</strain>
    </source>
</reference>
<keyword evidence="1" id="KW-0175">Coiled coil</keyword>
<gene>
    <name evidence="3" type="ORF">B2J93_4601</name>
</gene>
<feature type="region of interest" description="Disordered" evidence="2">
    <location>
        <begin position="257"/>
        <end position="277"/>
    </location>
</feature>
<dbReference type="AlphaFoldDB" id="A0A218Z3Z7"/>
<comment type="caution">
    <text evidence="3">The sequence shown here is derived from an EMBL/GenBank/DDBJ whole genome shotgun (WGS) entry which is preliminary data.</text>
</comment>
<keyword evidence="4" id="KW-1185">Reference proteome</keyword>
<evidence type="ECO:0000313" key="4">
    <source>
        <dbReference type="Proteomes" id="UP000242519"/>
    </source>
</evidence>
<feature type="compositionally biased region" description="Low complexity" evidence="2">
    <location>
        <begin position="333"/>
        <end position="347"/>
    </location>
</feature>
<feature type="coiled-coil region" evidence="1">
    <location>
        <begin position="147"/>
        <end position="181"/>
    </location>
</feature>
<feature type="region of interest" description="Disordered" evidence="2">
    <location>
        <begin position="330"/>
        <end position="372"/>
    </location>
</feature>
<feature type="compositionally biased region" description="Basic residues" evidence="2">
    <location>
        <begin position="82"/>
        <end position="95"/>
    </location>
</feature>
<name>A0A218Z3Z7_9HELO</name>
<accession>A0A218Z3Z7</accession>
<feature type="region of interest" description="Disordered" evidence="2">
    <location>
        <begin position="73"/>
        <end position="111"/>
    </location>
</feature>
<dbReference type="InParanoid" id="A0A218Z3Z7"/>